<dbReference type="RefSeq" id="WP_271471034.1">
    <property type="nucleotide sequence ID" value="NZ_JANEWF010000012.1"/>
</dbReference>
<name>A0ABT4Y5Z5_METRE</name>
<organism evidence="5 6">
    <name type="scientific">Metapseudomonas resinovorans</name>
    <name type="common">Pseudomonas resinovorans</name>
    <dbReference type="NCBI Taxonomy" id="53412"/>
    <lineage>
        <taxon>Bacteria</taxon>
        <taxon>Pseudomonadati</taxon>
        <taxon>Pseudomonadota</taxon>
        <taxon>Gammaproteobacteria</taxon>
        <taxon>Pseudomonadales</taxon>
        <taxon>Pseudomonadaceae</taxon>
        <taxon>Metapseudomonas</taxon>
    </lineage>
</organism>
<evidence type="ECO:0000256" key="2">
    <source>
        <dbReference type="ARBA" id="ARBA00022448"/>
    </source>
</evidence>
<gene>
    <name evidence="5" type="ORF">NNO07_13390</name>
</gene>
<dbReference type="PANTHER" id="PTHR34596:SF2">
    <property type="entry name" value="CHITOPORIN"/>
    <property type="match status" value="1"/>
</dbReference>
<evidence type="ECO:0000313" key="5">
    <source>
        <dbReference type="EMBL" id="MDA8484067.1"/>
    </source>
</evidence>
<dbReference type="Proteomes" id="UP001211689">
    <property type="component" value="Unassembled WGS sequence"/>
</dbReference>
<evidence type="ECO:0000256" key="4">
    <source>
        <dbReference type="SAM" id="SignalP"/>
    </source>
</evidence>
<dbReference type="EMBL" id="JANEWF010000012">
    <property type="protein sequence ID" value="MDA8484067.1"/>
    <property type="molecule type" value="Genomic_DNA"/>
</dbReference>
<evidence type="ECO:0000256" key="3">
    <source>
        <dbReference type="ARBA" id="ARBA00022729"/>
    </source>
</evidence>
<dbReference type="Pfam" id="PF03573">
    <property type="entry name" value="OprD"/>
    <property type="match status" value="1"/>
</dbReference>
<dbReference type="Gene3D" id="2.40.160.10">
    <property type="entry name" value="Porin"/>
    <property type="match status" value="1"/>
</dbReference>
<dbReference type="InterPro" id="IPR005318">
    <property type="entry name" value="OM_porin_bac"/>
</dbReference>
<comment type="caution">
    <text evidence="5">The sequence shown here is derived from an EMBL/GenBank/DDBJ whole genome shotgun (WGS) entry which is preliminary data.</text>
</comment>
<proteinExistence type="inferred from homology"/>
<feature type="signal peptide" evidence="4">
    <location>
        <begin position="1"/>
        <end position="28"/>
    </location>
</feature>
<evidence type="ECO:0000313" key="6">
    <source>
        <dbReference type="Proteomes" id="UP001211689"/>
    </source>
</evidence>
<accession>A0ABT4Y5Z5</accession>
<reference evidence="5 6" key="1">
    <citation type="submission" date="2022-07" db="EMBL/GenBank/DDBJ databases">
        <title>Genome Analysis of Selected Gammaproteobacteria from Nigerian Food snails.</title>
        <authorList>
            <person name="Okafor A.C."/>
        </authorList>
    </citation>
    <scope>NUCLEOTIDE SEQUENCE [LARGE SCALE GENOMIC DNA]</scope>
    <source>
        <strain evidence="5 6">Awg 2</strain>
    </source>
</reference>
<evidence type="ECO:0000256" key="1">
    <source>
        <dbReference type="ARBA" id="ARBA00009075"/>
    </source>
</evidence>
<keyword evidence="2" id="KW-0813">Transport</keyword>
<comment type="similarity">
    <text evidence="1">Belongs to the outer membrane porin (Opr) (TC 1.B.25) family.</text>
</comment>
<sequence>MTRPHPSRALPRHAITVLALACSVHASADFAGDSKASLELRNVYINRDFRQEGAPQSKAAEWGQGFIARFESGFTDGTIGVGLDALGELGVKLDSSRDRRGTGLLPFGPTSKEPVDDYSELGLTAKLRASKSTLRLGTLMPTLPIAMYNDTRLLPSTFSGGMLTSQEFDGLTLNAGRLTETNLRDSSSRDDIGFAGQTSDHFDFAGGTWALDQSLALTAYTSELEDIYRQHFAGLVHTLPLGEGMSLKSDLRYFDSRDSGAGKAGRVDNRNFNGMLSLTAGAQRFSVAWQRLSGDSAFPFLTGGDPYVVNLVTFNTFTKPEEDSWQVRYDYDFASLGIPGLSFMTRYISGDGVEQGAVRDGREWERDTDVAYVVQSGSLRGFNIRLRNVTFRSGDGLTQDLDENRIILGYTLPLW</sequence>
<protein>
    <submittedName>
        <fullName evidence="5">OprD family porin</fullName>
    </submittedName>
</protein>
<keyword evidence="6" id="KW-1185">Reference proteome</keyword>
<dbReference type="InterPro" id="IPR023614">
    <property type="entry name" value="Porin_dom_sf"/>
</dbReference>
<feature type="chain" id="PRO_5046154533" evidence="4">
    <location>
        <begin position="29"/>
        <end position="415"/>
    </location>
</feature>
<keyword evidence="3 4" id="KW-0732">Signal</keyword>
<dbReference type="PANTHER" id="PTHR34596">
    <property type="entry name" value="CHITOPORIN"/>
    <property type="match status" value="1"/>
</dbReference>